<dbReference type="Gene3D" id="3.30.200.20">
    <property type="entry name" value="Phosphorylase Kinase, domain 1"/>
    <property type="match status" value="1"/>
</dbReference>
<evidence type="ECO:0000256" key="1">
    <source>
        <dbReference type="ARBA" id="ARBA00004672"/>
    </source>
</evidence>
<dbReference type="STRING" id="686832.A0A0C3CLX8"/>
<dbReference type="NCBIfam" id="NF010568">
    <property type="entry name" value="PRK13961.1"/>
    <property type="match status" value="1"/>
</dbReference>
<dbReference type="OrthoDB" id="9991235at2759"/>
<dbReference type="CDD" id="cd01414">
    <property type="entry name" value="SAICAR_synt_Sc"/>
    <property type="match status" value="1"/>
</dbReference>
<keyword evidence="6" id="KW-0547">Nucleotide-binding</keyword>
<dbReference type="EC" id="6.3.2.6" evidence="3"/>
<evidence type="ECO:0000256" key="8">
    <source>
        <dbReference type="ARBA" id="ARBA00022840"/>
    </source>
</evidence>
<accession>A0A0C3CLX8</accession>
<dbReference type="GO" id="GO:0006189">
    <property type="term" value="P:'de novo' IMP biosynthetic process"/>
    <property type="evidence" value="ECO:0007669"/>
    <property type="project" value="UniProtKB-UniPathway"/>
</dbReference>
<comment type="pathway">
    <text evidence="1">Purine metabolism; IMP biosynthesis via de novo pathway; 5-amino-1-(5-phospho-D-ribosyl)imidazole-4-carboxamide from 5-amino-1-(5-phospho-D-ribosyl)imidazole-4-carboxylate: step 1/2.</text>
</comment>
<evidence type="ECO:0000256" key="3">
    <source>
        <dbReference type="ARBA" id="ARBA00012217"/>
    </source>
</evidence>
<protein>
    <recommendedName>
        <fullName evidence="4">Phosphoribosylaminoimidazole-succinocarboxamide synthase</fullName>
        <ecNumber evidence="3">6.3.2.6</ecNumber>
    </recommendedName>
    <alternativeName>
        <fullName evidence="9">SAICAR synthetase</fullName>
    </alternativeName>
</protein>
<feature type="non-terminal residue" evidence="11">
    <location>
        <position position="1"/>
    </location>
</feature>
<evidence type="ECO:0000256" key="6">
    <source>
        <dbReference type="ARBA" id="ARBA00022741"/>
    </source>
</evidence>
<dbReference type="PANTHER" id="PTHR43700">
    <property type="entry name" value="PHOSPHORIBOSYLAMINOIMIDAZOLE-SUCCINOCARBOXAMIDE SYNTHASE"/>
    <property type="match status" value="1"/>
</dbReference>
<dbReference type="HOGENOM" id="CLU_045637_0_0_1"/>
<dbReference type="UniPathway" id="UPA00074">
    <property type="reaction ID" value="UER00131"/>
</dbReference>
<evidence type="ECO:0000256" key="7">
    <source>
        <dbReference type="ARBA" id="ARBA00022755"/>
    </source>
</evidence>
<keyword evidence="8" id="KW-0067">ATP-binding</keyword>
<dbReference type="EMBL" id="KN831773">
    <property type="protein sequence ID" value="KIM44781.1"/>
    <property type="molecule type" value="Genomic_DNA"/>
</dbReference>
<dbReference type="PANTHER" id="PTHR43700:SF1">
    <property type="entry name" value="PHOSPHORIBOSYLAMINOIMIDAZOLE-SUCCINOCARBOXAMIDE SYNTHASE"/>
    <property type="match status" value="1"/>
</dbReference>
<evidence type="ECO:0000256" key="2">
    <source>
        <dbReference type="ARBA" id="ARBA00010190"/>
    </source>
</evidence>
<dbReference type="Pfam" id="PF01259">
    <property type="entry name" value="SAICAR_synt"/>
    <property type="match status" value="1"/>
</dbReference>
<evidence type="ECO:0000256" key="9">
    <source>
        <dbReference type="ARBA" id="ARBA00030409"/>
    </source>
</evidence>
<name>A0A0C3CLX8_HEBCY</name>
<gene>
    <name evidence="11" type="ORF">M413DRAFT_442743</name>
</gene>
<dbReference type="PROSITE" id="PS01057">
    <property type="entry name" value="SAICAR_SYNTHETASE_1"/>
    <property type="match status" value="1"/>
</dbReference>
<dbReference type="GO" id="GO:0005737">
    <property type="term" value="C:cytoplasm"/>
    <property type="evidence" value="ECO:0007669"/>
    <property type="project" value="TreeGrafter"/>
</dbReference>
<dbReference type="Gene3D" id="3.30.470.20">
    <property type="entry name" value="ATP-grasp fold, B domain"/>
    <property type="match status" value="1"/>
</dbReference>
<reference evidence="12" key="2">
    <citation type="submission" date="2015-01" db="EMBL/GenBank/DDBJ databases">
        <title>Evolutionary Origins and Diversification of the Mycorrhizal Mutualists.</title>
        <authorList>
            <consortium name="DOE Joint Genome Institute"/>
            <consortium name="Mycorrhizal Genomics Consortium"/>
            <person name="Kohler A."/>
            <person name="Kuo A."/>
            <person name="Nagy L.G."/>
            <person name="Floudas D."/>
            <person name="Copeland A."/>
            <person name="Barry K.W."/>
            <person name="Cichocki N."/>
            <person name="Veneault-Fourrey C."/>
            <person name="LaButti K."/>
            <person name="Lindquist E.A."/>
            <person name="Lipzen A."/>
            <person name="Lundell T."/>
            <person name="Morin E."/>
            <person name="Murat C."/>
            <person name="Riley R."/>
            <person name="Ohm R."/>
            <person name="Sun H."/>
            <person name="Tunlid A."/>
            <person name="Henrissat B."/>
            <person name="Grigoriev I.V."/>
            <person name="Hibbett D.S."/>
            <person name="Martin F."/>
        </authorList>
    </citation>
    <scope>NUCLEOTIDE SEQUENCE [LARGE SCALE GENOMIC DNA]</scope>
    <source>
        <strain evidence="12">h7</strain>
    </source>
</reference>
<dbReference type="FunFam" id="3.30.470.20:FF:000015">
    <property type="entry name" value="Phosphoribosylaminoimidazole-succinocarboxamide synthase"/>
    <property type="match status" value="1"/>
</dbReference>
<organism evidence="11 12">
    <name type="scientific">Hebeloma cylindrosporum</name>
    <dbReference type="NCBI Taxonomy" id="76867"/>
    <lineage>
        <taxon>Eukaryota</taxon>
        <taxon>Fungi</taxon>
        <taxon>Dikarya</taxon>
        <taxon>Basidiomycota</taxon>
        <taxon>Agaricomycotina</taxon>
        <taxon>Agaricomycetes</taxon>
        <taxon>Agaricomycetidae</taxon>
        <taxon>Agaricales</taxon>
        <taxon>Agaricineae</taxon>
        <taxon>Hymenogastraceae</taxon>
        <taxon>Hebeloma</taxon>
    </lineage>
</organism>
<dbReference type="GO" id="GO:0004639">
    <property type="term" value="F:phosphoribosylaminoimidazolesuccinocarboxamide synthase activity"/>
    <property type="evidence" value="ECO:0007669"/>
    <property type="project" value="UniProtKB-EC"/>
</dbReference>
<reference evidence="11 12" key="1">
    <citation type="submission" date="2014-04" db="EMBL/GenBank/DDBJ databases">
        <authorList>
            <consortium name="DOE Joint Genome Institute"/>
            <person name="Kuo A."/>
            <person name="Gay G."/>
            <person name="Dore J."/>
            <person name="Kohler A."/>
            <person name="Nagy L.G."/>
            <person name="Floudas D."/>
            <person name="Copeland A."/>
            <person name="Barry K.W."/>
            <person name="Cichocki N."/>
            <person name="Veneault-Fourrey C."/>
            <person name="LaButti K."/>
            <person name="Lindquist E.A."/>
            <person name="Lipzen A."/>
            <person name="Lundell T."/>
            <person name="Morin E."/>
            <person name="Murat C."/>
            <person name="Sun H."/>
            <person name="Tunlid A."/>
            <person name="Henrissat B."/>
            <person name="Grigoriev I.V."/>
            <person name="Hibbett D.S."/>
            <person name="Martin F."/>
            <person name="Nordberg H.P."/>
            <person name="Cantor M.N."/>
            <person name="Hua S.X."/>
        </authorList>
    </citation>
    <scope>NUCLEOTIDE SEQUENCE [LARGE SCALE GENOMIC DNA]</scope>
    <source>
        <strain evidence="12">h7</strain>
    </source>
</reference>
<dbReference type="InterPro" id="IPR001636">
    <property type="entry name" value="SAICAR_synth"/>
</dbReference>
<evidence type="ECO:0000313" key="11">
    <source>
        <dbReference type="EMBL" id="KIM44781.1"/>
    </source>
</evidence>
<keyword evidence="5" id="KW-0436">Ligase</keyword>
<dbReference type="NCBIfam" id="TIGR00081">
    <property type="entry name" value="purC"/>
    <property type="match status" value="1"/>
</dbReference>
<dbReference type="GO" id="GO:0005524">
    <property type="term" value="F:ATP binding"/>
    <property type="evidence" value="ECO:0007669"/>
    <property type="project" value="UniProtKB-KW"/>
</dbReference>
<evidence type="ECO:0000313" key="12">
    <source>
        <dbReference type="Proteomes" id="UP000053424"/>
    </source>
</evidence>
<dbReference type="InterPro" id="IPR028923">
    <property type="entry name" value="SAICAR_synt/ADE2_N"/>
</dbReference>
<dbReference type="PROSITE" id="PS01058">
    <property type="entry name" value="SAICAR_SYNTHETASE_2"/>
    <property type="match status" value="1"/>
</dbReference>
<sequence length="307" mass="34017">MSTLINSVLPDLTLVSRGKVRDIYSTSSPDHLLFIASDRISAYDVILENGIPDKGKLLTKISLFWFQKLGDIIPNHFVTANIDEMPEEIRKYKDQLDGRAMLVKKAEVVPLEAIVRGYLAGSAWSEYKKSGTVHGIKMPEDLVEGQKLSTPIFTPSTKADQGAHDENISPAQAIKLIGQDLYDRISTTALRLYSTAAEFALTRGLILADTKFEFGLIPNGSEKKLILIDELLTPDSSRYWPLEGYRAGGPQPSFDKQYLRDWLVSAGFRKGLEGGPPGQEGKGWTIESNIVKGTRERYAEAVKLLTS</sequence>
<keyword evidence="12" id="KW-1185">Reference proteome</keyword>
<keyword evidence="7" id="KW-0658">Purine biosynthesis</keyword>
<evidence type="ECO:0000256" key="4">
    <source>
        <dbReference type="ARBA" id="ARBA00016460"/>
    </source>
</evidence>
<dbReference type="SUPFAM" id="SSF56104">
    <property type="entry name" value="SAICAR synthase-like"/>
    <property type="match status" value="1"/>
</dbReference>
<dbReference type="Proteomes" id="UP000053424">
    <property type="component" value="Unassembled WGS sequence"/>
</dbReference>
<dbReference type="InterPro" id="IPR018236">
    <property type="entry name" value="SAICAR_synthetase_CS"/>
</dbReference>
<dbReference type="AlphaFoldDB" id="A0A0C3CLX8"/>
<comment type="similarity">
    <text evidence="2">Belongs to the SAICAR synthetase family.</text>
</comment>
<proteinExistence type="inferred from homology"/>
<evidence type="ECO:0000259" key="10">
    <source>
        <dbReference type="Pfam" id="PF01259"/>
    </source>
</evidence>
<feature type="domain" description="SAICAR synthetase/ADE2 N-terminal" evidence="10">
    <location>
        <begin position="15"/>
        <end position="265"/>
    </location>
</feature>
<evidence type="ECO:0000256" key="5">
    <source>
        <dbReference type="ARBA" id="ARBA00022598"/>
    </source>
</evidence>
<dbReference type="FunFam" id="3.30.200.20:FF:000392">
    <property type="entry name" value="Phosphoribosylaminoimidazole-succinocarboxamide synthase"/>
    <property type="match status" value="1"/>
</dbReference>
<dbReference type="HAMAP" id="MF_00137">
    <property type="entry name" value="SAICAR_synth"/>
    <property type="match status" value="1"/>
</dbReference>